<dbReference type="InterPro" id="IPR006657">
    <property type="entry name" value="MoPterin_dinucl-bd_dom"/>
</dbReference>
<dbReference type="InterPro" id="IPR006656">
    <property type="entry name" value="Mopterin_OxRdtase"/>
</dbReference>
<comment type="similarity">
    <text evidence="1">Belongs to the prokaryotic molybdopterin-containing oxidoreductase family.</text>
</comment>
<evidence type="ECO:0000313" key="6">
    <source>
        <dbReference type="EMBL" id="BDE94720.1"/>
    </source>
</evidence>
<evidence type="ECO:0000313" key="7">
    <source>
        <dbReference type="Proteomes" id="UP001320544"/>
    </source>
</evidence>
<dbReference type="Gene3D" id="3.40.50.740">
    <property type="match status" value="1"/>
</dbReference>
<keyword evidence="7" id="KW-1185">Reference proteome</keyword>
<reference evidence="6 7" key="1">
    <citation type="submission" date="2022-01" db="EMBL/GenBank/DDBJ databases">
        <title>Novel bile acid biosynthetic pathways are enriched in the microbiome of centenarians.</title>
        <authorList>
            <person name="Sato Y."/>
            <person name="Atarashi K."/>
            <person name="Plichta R.D."/>
            <person name="Arai Y."/>
            <person name="Sasajima S."/>
            <person name="Kearney M.S."/>
            <person name="Suda W."/>
            <person name="Takeshita K."/>
            <person name="Sasaki T."/>
            <person name="Okamoto S."/>
            <person name="Skelly N.A."/>
            <person name="Okamura Y."/>
            <person name="Vlamakis H."/>
            <person name="Li Y."/>
            <person name="Tanoue T."/>
            <person name="Takei H."/>
            <person name="Nittono H."/>
            <person name="Narushima S."/>
            <person name="Irie J."/>
            <person name="Itoh H."/>
            <person name="Moriya K."/>
            <person name="Sugiura Y."/>
            <person name="Suematsu M."/>
            <person name="Moritoki N."/>
            <person name="Shibata S."/>
            <person name="Littman R.D."/>
            <person name="Fischbach A.M."/>
            <person name="Uwamino Y."/>
            <person name="Inoue T."/>
            <person name="Honda A."/>
            <person name="Hattori M."/>
            <person name="Murai T."/>
            <person name="Xavier J.R."/>
            <person name="Hirose N."/>
            <person name="Honda K."/>
        </authorList>
    </citation>
    <scope>NUCLEOTIDE SEQUENCE [LARGE SCALE GENOMIC DNA]</scope>
    <source>
        <strain evidence="6 7">CE91-St30</strain>
    </source>
</reference>
<accession>A0ABM7WEX1</accession>
<dbReference type="Pfam" id="PF01568">
    <property type="entry name" value="Molydop_binding"/>
    <property type="match status" value="1"/>
</dbReference>
<dbReference type="Gene3D" id="2.20.25.90">
    <property type="entry name" value="ADC-like domains"/>
    <property type="match status" value="1"/>
</dbReference>
<keyword evidence="2" id="KW-0479">Metal-binding</keyword>
<proteinExistence type="inferred from homology"/>
<dbReference type="InterPro" id="IPR050612">
    <property type="entry name" value="Prok_Mopterin_Oxidored"/>
</dbReference>
<dbReference type="InterPro" id="IPR009010">
    <property type="entry name" value="Asp_de-COase-like_dom_sf"/>
</dbReference>
<dbReference type="SUPFAM" id="SSF53706">
    <property type="entry name" value="Formate dehydrogenase/DMSO reductase, domains 1-3"/>
    <property type="match status" value="1"/>
</dbReference>
<feature type="domain" description="4Fe-4S Mo/W bis-MGD-type" evidence="5">
    <location>
        <begin position="31"/>
        <end position="85"/>
    </location>
</feature>
<dbReference type="SMART" id="SM00926">
    <property type="entry name" value="Molybdop_Fe4S4"/>
    <property type="match status" value="1"/>
</dbReference>
<keyword evidence="3" id="KW-0408">Iron</keyword>
<dbReference type="Proteomes" id="UP001320544">
    <property type="component" value="Chromosome"/>
</dbReference>
<keyword evidence="4" id="KW-0411">Iron-sulfur</keyword>
<dbReference type="InterPro" id="IPR006963">
    <property type="entry name" value="Mopterin_OxRdtase_4Fe-4S_dom"/>
</dbReference>
<dbReference type="EMBL" id="AP025564">
    <property type="protein sequence ID" value="BDE94720.1"/>
    <property type="molecule type" value="Genomic_DNA"/>
</dbReference>
<evidence type="ECO:0000256" key="2">
    <source>
        <dbReference type="ARBA" id="ARBA00022723"/>
    </source>
</evidence>
<dbReference type="SUPFAM" id="SSF50692">
    <property type="entry name" value="ADC-like"/>
    <property type="match status" value="1"/>
</dbReference>
<organism evidence="6 7">
    <name type="scientific">Raoultibacter timonensis</name>
    <dbReference type="NCBI Taxonomy" id="1907662"/>
    <lineage>
        <taxon>Bacteria</taxon>
        <taxon>Bacillati</taxon>
        <taxon>Actinomycetota</taxon>
        <taxon>Coriobacteriia</taxon>
        <taxon>Eggerthellales</taxon>
        <taxon>Eggerthellaceae</taxon>
        <taxon>Raoultibacter</taxon>
    </lineage>
</organism>
<evidence type="ECO:0000256" key="3">
    <source>
        <dbReference type="ARBA" id="ARBA00023004"/>
    </source>
</evidence>
<evidence type="ECO:0000259" key="5">
    <source>
        <dbReference type="SMART" id="SM00926"/>
    </source>
</evidence>
<dbReference type="PANTHER" id="PTHR43742">
    <property type="entry name" value="TRIMETHYLAMINE-N-OXIDE REDUCTASE"/>
    <property type="match status" value="1"/>
</dbReference>
<dbReference type="Gene3D" id="3.40.228.10">
    <property type="entry name" value="Dimethylsulfoxide Reductase, domain 2"/>
    <property type="match status" value="1"/>
</dbReference>
<dbReference type="Gene3D" id="2.40.40.20">
    <property type="match status" value="1"/>
</dbReference>
<dbReference type="CDD" id="cd00508">
    <property type="entry name" value="MopB_CT_Fdh-Nap-like"/>
    <property type="match status" value="1"/>
</dbReference>
<dbReference type="Pfam" id="PF00384">
    <property type="entry name" value="Molybdopterin"/>
    <property type="match status" value="1"/>
</dbReference>
<evidence type="ECO:0000256" key="4">
    <source>
        <dbReference type="ARBA" id="ARBA00023014"/>
    </source>
</evidence>
<name>A0ABM7WEX1_9ACTN</name>
<evidence type="ECO:0000256" key="1">
    <source>
        <dbReference type="ARBA" id="ARBA00010312"/>
    </source>
</evidence>
<protein>
    <submittedName>
        <fullName evidence="6">Formate dehydrogenase</fullName>
    </submittedName>
</protein>
<sequence>MLSIAGASTIAASTGALSLPSLAFGAEEGSEEFRYSHCVMCNHGPHCGVKALVKDNKILRLEKRDGYNNNLLCAKGLSSTQDLYDPARVLYPLRRVNAKGSPGEWERITWDEALAEIAEKFNGIKEKHGAEKVLFMTGDPKEPRSALQRLAFTFGSPNMGTESSTCFKATELAVKLIVGPEWHTATSLATGAGPTPGKTKVCIIWGNNPGWSAPFSYNGLKTGQESGQVKYIVVDPRITPTAQNFADVHLQIRPGTDGALALCFANYLIEHDAYDKDFIENWAHGFEEYREYCTEFTLEKTAEICDIPVETLQKACDILVTEGSPIVCKSAAAFPHHTNGINNYRAIMLLIPLTGSLDVPGGLSIENEPINFDEWWGTFEFARSKELLPELDHLRVDRQYFPVWADTDQQGSLQLNKIPEYVENGDIRACLMLGGNAMMWPQSHEYQEAFKNMEFVVAGDFYNNAWTHDYVDMLLPVAMSFERAAPLTIFGRKVFLREPIVEPAGEARSDYRICCDIGTALGFGDVFWNGGPESDENCLREILRTIDVENPPTLEDLRAAHPDPIEIPLKGEAQSKKYELGLLRDDGQPGFSSPSGKVEFASEILREHGFDPLPVFNEPVYSPVSTPDVAKDYPLVMNSGSRVPYYTHSKERHLPWLNQFMPEPVVRLSKADAEERGLADGDMVRITSPVNDEGIVAKLEITNIVRPKTIDMFHGWHQANVNEIISRDFDPISGFPPFKEGLCQVAKA</sequence>
<gene>
    <name evidence="6" type="ORF">CE91St30_00530</name>
</gene>